<comment type="catalytic activity">
    <reaction evidence="1">
        <text>(6S)-5-methyl-5,6,7,8-tetrahydrofolate + L-homocysteine = (6S)-5,6,7,8-tetrahydrofolate + L-methionine</text>
        <dbReference type="Rhea" id="RHEA:11172"/>
        <dbReference type="ChEBI" id="CHEBI:18608"/>
        <dbReference type="ChEBI" id="CHEBI:57453"/>
        <dbReference type="ChEBI" id="CHEBI:57844"/>
        <dbReference type="ChEBI" id="CHEBI:58199"/>
        <dbReference type="EC" id="2.1.1.13"/>
    </reaction>
</comment>
<evidence type="ECO:0000256" key="5">
    <source>
        <dbReference type="ARBA" id="ARBA00010398"/>
    </source>
</evidence>
<evidence type="ECO:0000256" key="18">
    <source>
        <dbReference type="ARBA" id="ARBA00031040"/>
    </source>
</evidence>
<evidence type="ECO:0000313" key="25">
    <source>
        <dbReference type="Proteomes" id="UP001523565"/>
    </source>
</evidence>
<dbReference type="PROSITE" id="PS50970">
    <property type="entry name" value="HCY"/>
    <property type="match status" value="1"/>
</dbReference>
<dbReference type="Pfam" id="PF02310">
    <property type="entry name" value="B12-binding"/>
    <property type="match status" value="1"/>
</dbReference>
<dbReference type="Gene3D" id="3.20.20.20">
    <property type="entry name" value="Dihydropteroate synthase-like"/>
    <property type="match status" value="1"/>
</dbReference>
<evidence type="ECO:0000256" key="8">
    <source>
        <dbReference type="ARBA" id="ARBA00022603"/>
    </source>
</evidence>
<dbReference type="Pfam" id="PF02574">
    <property type="entry name" value="S-methyl_trans"/>
    <property type="match status" value="1"/>
</dbReference>
<evidence type="ECO:0000256" key="15">
    <source>
        <dbReference type="ARBA" id="ARBA00023167"/>
    </source>
</evidence>
<dbReference type="InterPro" id="IPR003726">
    <property type="entry name" value="HCY_dom"/>
</dbReference>
<comment type="caution">
    <text evidence="24">The sequence shown here is derived from an EMBL/GenBank/DDBJ whole genome shotgun (WGS) entry which is preliminary data.</text>
</comment>
<feature type="binding site" evidence="19">
    <location>
        <position position="275"/>
    </location>
    <ligand>
        <name>Zn(2+)</name>
        <dbReference type="ChEBI" id="CHEBI:29105"/>
    </ligand>
</feature>
<keyword evidence="11 19" id="KW-0808">Transferase</keyword>
<dbReference type="InterPro" id="IPR000489">
    <property type="entry name" value="Pterin-binding_dom"/>
</dbReference>
<dbReference type="SMART" id="SM01018">
    <property type="entry name" value="B12-binding_2"/>
    <property type="match status" value="1"/>
</dbReference>
<comment type="cofactor">
    <cofactor evidence="3">
        <name>methylcob(III)alamin</name>
        <dbReference type="ChEBI" id="CHEBI:28115"/>
    </cofactor>
</comment>
<comment type="pathway">
    <text evidence="4">Amino-acid biosynthesis; L-methionine biosynthesis via de novo pathway; L-methionine from L-homocysteine (MetH route): step 1/1.</text>
</comment>
<dbReference type="Proteomes" id="UP001523565">
    <property type="component" value="Unassembled WGS sequence"/>
</dbReference>
<dbReference type="EC" id="2.1.1.13" evidence="6"/>
<dbReference type="InterPro" id="IPR017215">
    <property type="entry name" value="MetH_bac"/>
</dbReference>
<dbReference type="Gene3D" id="3.20.20.330">
    <property type="entry name" value="Homocysteine-binding-like domain"/>
    <property type="match status" value="1"/>
</dbReference>
<dbReference type="InterPro" id="IPR050554">
    <property type="entry name" value="Met_Synthase/Corrinoid"/>
</dbReference>
<evidence type="ECO:0000256" key="12">
    <source>
        <dbReference type="ARBA" id="ARBA00022691"/>
    </source>
</evidence>
<comment type="similarity">
    <text evidence="5">Belongs to the vitamin-B12 dependent methionine synthase family.</text>
</comment>
<dbReference type="InterPro" id="IPR036589">
    <property type="entry name" value="HCY_dom_sf"/>
</dbReference>
<evidence type="ECO:0000256" key="13">
    <source>
        <dbReference type="ARBA" id="ARBA00022723"/>
    </source>
</evidence>
<evidence type="ECO:0000259" key="21">
    <source>
        <dbReference type="PROSITE" id="PS50972"/>
    </source>
</evidence>
<evidence type="ECO:0000256" key="10">
    <source>
        <dbReference type="ARBA" id="ARBA00022628"/>
    </source>
</evidence>
<evidence type="ECO:0000259" key="22">
    <source>
        <dbReference type="PROSITE" id="PS51332"/>
    </source>
</evidence>
<evidence type="ECO:0000256" key="17">
    <source>
        <dbReference type="ARBA" id="ARBA00025552"/>
    </source>
</evidence>
<organism evidence="24 25">
    <name type="scientific">Ohessyouella blattaphilus</name>
    <dbReference type="NCBI Taxonomy" id="2949333"/>
    <lineage>
        <taxon>Bacteria</taxon>
        <taxon>Bacillati</taxon>
        <taxon>Bacillota</taxon>
        <taxon>Clostridia</taxon>
        <taxon>Lachnospirales</taxon>
        <taxon>Lachnospiraceae</taxon>
        <taxon>Ohessyouella</taxon>
    </lineage>
</organism>
<evidence type="ECO:0000256" key="14">
    <source>
        <dbReference type="ARBA" id="ARBA00022833"/>
    </source>
</evidence>
<dbReference type="PROSITE" id="PS50972">
    <property type="entry name" value="PTERIN_BINDING"/>
    <property type="match status" value="1"/>
</dbReference>
<dbReference type="Gene3D" id="1.10.1240.10">
    <property type="entry name" value="Methionine synthase domain"/>
    <property type="match status" value="1"/>
</dbReference>
<keyword evidence="12" id="KW-0949">S-adenosyl-L-methionine</keyword>
<dbReference type="InterPro" id="IPR036724">
    <property type="entry name" value="Cobalamin-bd_sf"/>
</dbReference>
<evidence type="ECO:0000256" key="9">
    <source>
        <dbReference type="ARBA" id="ARBA00022605"/>
    </source>
</evidence>
<dbReference type="PROSITE" id="PS51337">
    <property type="entry name" value="B12_BINDING_NTER"/>
    <property type="match status" value="1"/>
</dbReference>
<feature type="binding site" evidence="19">
    <location>
        <position position="274"/>
    </location>
    <ligand>
        <name>Zn(2+)</name>
        <dbReference type="ChEBI" id="CHEBI:29105"/>
    </ligand>
</feature>
<evidence type="ECO:0000256" key="11">
    <source>
        <dbReference type="ARBA" id="ARBA00022679"/>
    </source>
</evidence>
<dbReference type="SUPFAM" id="SSF82282">
    <property type="entry name" value="Homocysteine S-methyltransferase"/>
    <property type="match status" value="1"/>
</dbReference>
<sequence>MSLQEKIGRELLFFDGGMGTLLQERGLQPGELPELWNTTNPSAIIEIHKRYLDVGSDIILTNTFGANALKFHNAQISLKEVVTAAINNGKAAIASATTREAPRYLALDIGPTGKLLEPMGDLSFDRAYDVFKEVVEFGVENGVDLIHIETMSDTYEVKAAVLAAKENSDLPVFATMIFDEEGKLLTGGDVASVIALLEGLGVDALGINCGLGPAGMLPILEELQKLSSLPLVVKPNAGLPKQRGGKVYYDVEPAEFAQLMKEVVEKGGHIIGGCCGTTPEHVEAMINLCRNLPVNPVTLKEETIVSAYGKGLVFTEKPLIIGERINPTGKPKFKQALKEHNLEYILKEGLAEEEAGAHILDVNVGLPDIDEKAMMVEVVKELQGVTNLPLQIDTVDTSAMEAAMRIYNGKPLINSVNGKRSSMDSVFPLIKKYGGTVIGLTLDEDGIPETVEKRVEIAGKIIGEAAKYGIHKKDIIIDVLCMTVSAEQEGAKITLAALKEVKERFGVRTTLGVSNISFGLPGRPLVNATFYTMALQNGLSCGIINPSAKSMMDAYYAYCALMNFDENCENYIGYMSGVKEEQVSGGMTLKYAIEKGLKSEARELTLAALKEGRKPLELIDVELMPALDVVGQGFEDKTLYLPQLLMSADAAKLSFAVIREALSSAGASEEERPKVIVATVKGDIHDIGKNIVKVLLENYGFQVIDLGKDVPPEKVVAACLEEQVGLVGLSALMTTTVASMEETIKQLRKAAPATKIMVGGAVLNQEYADMIGADFYGKDAMQSVNYAKEVHTSRRS</sequence>
<evidence type="ECO:0000256" key="1">
    <source>
        <dbReference type="ARBA" id="ARBA00001700"/>
    </source>
</evidence>
<keyword evidence="13 19" id="KW-0479">Metal-binding</keyword>
<gene>
    <name evidence="24" type="ORF">NK118_13335</name>
</gene>
<evidence type="ECO:0000256" key="19">
    <source>
        <dbReference type="PROSITE-ProRule" id="PRU00333"/>
    </source>
</evidence>
<keyword evidence="9" id="KW-0028">Amino-acid biosynthesis</keyword>
<accession>A0ABT1EKJ8</accession>
<keyword evidence="15" id="KW-0486">Methionine biosynthesis</keyword>
<keyword evidence="8 19" id="KW-0489">Methyltransferase</keyword>
<comment type="cofactor">
    <cofactor evidence="2 19">
        <name>Zn(2+)</name>
        <dbReference type="ChEBI" id="CHEBI:29105"/>
    </cofactor>
</comment>
<feature type="domain" description="B12-binding N-terminal" evidence="23">
    <location>
        <begin position="576"/>
        <end position="670"/>
    </location>
</feature>
<dbReference type="PIRSF" id="PIRSF037472">
    <property type="entry name" value="DHPS_mtfrase"/>
    <property type="match status" value="1"/>
</dbReference>
<dbReference type="Pfam" id="PF02607">
    <property type="entry name" value="B12-binding_2"/>
    <property type="match status" value="1"/>
</dbReference>
<dbReference type="RefSeq" id="WP_262070112.1">
    <property type="nucleotide sequence ID" value="NZ_JAMXOC010000026.1"/>
</dbReference>
<dbReference type="PANTHER" id="PTHR45833">
    <property type="entry name" value="METHIONINE SYNTHASE"/>
    <property type="match status" value="1"/>
</dbReference>
<evidence type="ECO:0000256" key="6">
    <source>
        <dbReference type="ARBA" id="ARBA00012032"/>
    </source>
</evidence>
<keyword evidence="10" id="KW-0846">Cobalamin</keyword>
<comment type="function">
    <text evidence="17">Catalyzes the transfer of a methyl group from methyl-cobalamin to homocysteine, yielding enzyme-bound cob(I)alamin and methionine. Subsequently, remethylates the cofactor using methyltetrahydrofolate.</text>
</comment>
<dbReference type="PROSITE" id="PS51332">
    <property type="entry name" value="B12_BINDING"/>
    <property type="match status" value="1"/>
</dbReference>
<dbReference type="InterPro" id="IPR011005">
    <property type="entry name" value="Dihydropteroate_synth-like_sf"/>
</dbReference>
<dbReference type="SUPFAM" id="SSF52242">
    <property type="entry name" value="Cobalamin (vitamin B12)-binding domain"/>
    <property type="match status" value="1"/>
</dbReference>
<dbReference type="SUPFAM" id="SSF47644">
    <property type="entry name" value="Methionine synthase domain"/>
    <property type="match status" value="1"/>
</dbReference>
<dbReference type="Pfam" id="PF00809">
    <property type="entry name" value="Pterin_bind"/>
    <property type="match status" value="1"/>
</dbReference>
<evidence type="ECO:0000256" key="7">
    <source>
        <dbReference type="ARBA" id="ARBA00013998"/>
    </source>
</evidence>
<evidence type="ECO:0000259" key="20">
    <source>
        <dbReference type="PROSITE" id="PS50970"/>
    </source>
</evidence>
<dbReference type="InterPro" id="IPR036594">
    <property type="entry name" value="Meth_synthase_dom"/>
</dbReference>
<evidence type="ECO:0000259" key="23">
    <source>
        <dbReference type="PROSITE" id="PS51337"/>
    </source>
</evidence>
<evidence type="ECO:0000256" key="4">
    <source>
        <dbReference type="ARBA" id="ARBA00005178"/>
    </source>
</evidence>
<dbReference type="EMBL" id="JAMZFV010000026">
    <property type="protein sequence ID" value="MCP1111233.1"/>
    <property type="molecule type" value="Genomic_DNA"/>
</dbReference>
<evidence type="ECO:0000256" key="3">
    <source>
        <dbReference type="ARBA" id="ARBA00001956"/>
    </source>
</evidence>
<reference evidence="24 25" key="1">
    <citation type="journal article" date="2022" name="Genome Biol. Evol.">
        <title>Host diet, physiology and behaviors set the stage for Lachnospiraceae cladogenesis.</title>
        <authorList>
            <person name="Vera-Ponce De Leon A."/>
            <person name="Schneider M."/>
            <person name="Jahnes B.C."/>
            <person name="Sadowski V."/>
            <person name="Camuy-Velez L.A."/>
            <person name="Duan J."/>
            <person name="Sabree Z.L."/>
        </authorList>
    </citation>
    <scope>NUCLEOTIDE SEQUENCE [LARGE SCALE GENOMIC DNA]</scope>
    <source>
        <strain evidence="24 25">PAL227</strain>
    </source>
</reference>
<proteinExistence type="inferred from homology"/>
<feature type="domain" description="Hcy-binding" evidence="20">
    <location>
        <begin position="1"/>
        <end position="289"/>
    </location>
</feature>
<feature type="domain" description="Pterin-binding" evidence="21">
    <location>
        <begin position="318"/>
        <end position="573"/>
    </location>
</feature>
<dbReference type="Gene3D" id="3.40.50.280">
    <property type="entry name" value="Cobalamin-binding domain"/>
    <property type="match status" value="1"/>
</dbReference>
<evidence type="ECO:0000256" key="2">
    <source>
        <dbReference type="ARBA" id="ARBA00001947"/>
    </source>
</evidence>
<keyword evidence="14 19" id="KW-0862">Zinc</keyword>
<dbReference type="InterPro" id="IPR006158">
    <property type="entry name" value="Cobalamin-bd"/>
</dbReference>
<keyword evidence="16" id="KW-0170">Cobalt</keyword>
<dbReference type="PANTHER" id="PTHR45833:SF1">
    <property type="entry name" value="METHIONINE SYNTHASE"/>
    <property type="match status" value="1"/>
</dbReference>
<feature type="binding site" evidence="19">
    <location>
        <position position="209"/>
    </location>
    <ligand>
        <name>Zn(2+)</name>
        <dbReference type="ChEBI" id="CHEBI:29105"/>
    </ligand>
</feature>
<dbReference type="SUPFAM" id="SSF51717">
    <property type="entry name" value="Dihydropteroate synthetase-like"/>
    <property type="match status" value="1"/>
</dbReference>
<evidence type="ECO:0000256" key="16">
    <source>
        <dbReference type="ARBA" id="ARBA00023285"/>
    </source>
</evidence>
<dbReference type="InterPro" id="IPR003759">
    <property type="entry name" value="Cbl-bd_cap"/>
</dbReference>
<dbReference type="NCBIfam" id="NF005719">
    <property type="entry name" value="PRK07535.1"/>
    <property type="match status" value="1"/>
</dbReference>
<name>A0ABT1EKJ8_9FIRM</name>
<dbReference type="CDD" id="cd02070">
    <property type="entry name" value="corrinoid_protein_B12-BD"/>
    <property type="match status" value="1"/>
</dbReference>
<keyword evidence="25" id="KW-1185">Reference proteome</keyword>
<evidence type="ECO:0000313" key="24">
    <source>
        <dbReference type="EMBL" id="MCP1111233.1"/>
    </source>
</evidence>
<feature type="domain" description="B12-binding" evidence="22">
    <location>
        <begin position="672"/>
        <end position="796"/>
    </location>
</feature>
<protein>
    <recommendedName>
        <fullName evidence="7">Methionine synthase</fullName>
        <ecNumber evidence="6">2.1.1.13</ecNumber>
    </recommendedName>
    <alternativeName>
        <fullName evidence="18">5-methyltetrahydrofolate--homocysteine methyltransferase</fullName>
    </alternativeName>
</protein>